<evidence type="ECO:0000313" key="8">
    <source>
        <dbReference type="EMBL" id="QDZ11383.1"/>
    </source>
</evidence>
<evidence type="ECO:0000259" key="7">
    <source>
        <dbReference type="Pfam" id="PF01171"/>
    </source>
</evidence>
<dbReference type="GO" id="GO:0006400">
    <property type="term" value="P:tRNA modification"/>
    <property type="evidence" value="ECO:0007669"/>
    <property type="project" value="UniProtKB-UniRule"/>
</dbReference>
<dbReference type="Pfam" id="PF01171">
    <property type="entry name" value="ATP_bind_3"/>
    <property type="match status" value="1"/>
</dbReference>
<comment type="function">
    <text evidence="6">Ligates lysine onto the cytidine present at position 34 of the AUA codon-specific tRNA(Ile) that contains the anticodon CAU, in an ATP-dependent manner. Cytidine is converted to lysidine, thus changing the amino acid specificity of the tRNA from methionine to isoleucine.</text>
</comment>
<dbReference type="GO" id="GO:0005737">
    <property type="term" value="C:cytoplasm"/>
    <property type="evidence" value="ECO:0007669"/>
    <property type="project" value="UniProtKB-SubCell"/>
</dbReference>
<dbReference type="KEGG" id="dea:FPZ08_11780"/>
<comment type="catalytic activity">
    <reaction evidence="5 6">
        <text>cytidine(34) in tRNA(Ile2) + L-lysine + ATP = lysidine(34) in tRNA(Ile2) + AMP + diphosphate + H(+)</text>
        <dbReference type="Rhea" id="RHEA:43744"/>
        <dbReference type="Rhea" id="RHEA-COMP:10625"/>
        <dbReference type="Rhea" id="RHEA-COMP:10670"/>
        <dbReference type="ChEBI" id="CHEBI:15378"/>
        <dbReference type="ChEBI" id="CHEBI:30616"/>
        <dbReference type="ChEBI" id="CHEBI:32551"/>
        <dbReference type="ChEBI" id="CHEBI:33019"/>
        <dbReference type="ChEBI" id="CHEBI:82748"/>
        <dbReference type="ChEBI" id="CHEBI:83665"/>
        <dbReference type="ChEBI" id="CHEBI:456215"/>
        <dbReference type="EC" id="6.3.4.19"/>
    </reaction>
</comment>
<evidence type="ECO:0000256" key="1">
    <source>
        <dbReference type="ARBA" id="ARBA00022598"/>
    </source>
</evidence>
<dbReference type="InterPro" id="IPR012795">
    <property type="entry name" value="tRNA_Ile_lys_synt_N"/>
</dbReference>
<keyword evidence="9" id="KW-1185">Reference proteome</keyword>
<evidence type="ECO:0000256" key="6">
    <source>
        <dbReference type="HAMAP-Rule" id="MF_01161"/>
    </source>
</evidence>
<keyword evidence="4 6" id="KW-0067">ATP-binding</keyword>
<dbReference type="PANTHER" id="PTHR43033">
    <property type="entry name" value="TRNA(ILE)-LYSIDINE SYNTHASE-RELATED"/>
    <property type="match status" value="1"/>
</dbReference>
<dbReference type="RefSeq" id="WP_146290205.1">
    <property type="nucleotide sequence ID" value="NZ_CP042304.1"/>
</dbReference>
<reference evidence="8 9" key="1">
    <citation type="submission" date="2019-07" db="EMBL/GenBank/DDBJ databases">
        <title>Full genome sequence of Devosia sp. Gsoil 520.</title>
        <authorList>
            <person name="Im W.-T."/>
        </authorList>
    </citation>
    <scope>NUCLEOTIDE SEQUENCE [LARGE SCALE GENOMIC DNA]</scope>
    <source>
        <strain evidence="8 9">Gsoil 520</strain>
    </source>
</reference>
<dbReference type="InterPro" id="IPR014729">
    <property type="entry name" value="Rossmann-like_a/b/a_fold"/>
</dbReference>
<dbReference type="PANTHER" id="PTHR43033:SF1">
    <property type="entry name" value="TRNA(ILE)-LYSIDINE SYNTHASE-RELATED"/>
    <property type="match status" value="1"/>
</dbReference>
<keyword evidence="2 6" id="KW-0819">tRNA processing</keyword>
<comment type="similarity">
    <text evidence="6">Belongs to the tRNA(Ile)-lysidine synthase family.</text>
</comment>
<evidence type="ECO:0000256" key="5">
    <source>
        <dbReference type="ARBA" id="ARBA00048539"/>
    </source>
</evidence>
<sequence>MPARLTPAIDDMAGLNALFAAVAGEQAVGLAVSGGADSLALMVLAQRWAAGLSGAPKLIVYSVDHGLRREAASEVAMVLGAAKALGLAARGLAWTGAKPATGVQEAARIARYRLMSAAMAEDGASVLLTAHHLQDQAETVLMRMAHGSGIEGLKGMSGMAEIEGVRVHRPLLDIDPSALRAVVDGAGLTPAEDPSNKDPHYERVRWRQAMPQLALLGLDAGALALFADRMAEVDAAIAQMADGCFTEIVRLDGFGAARIELAPFIGLSPAISTRLLGRVLNIVGGRQKPRALGQVERLRQTIAESGLTKTTTALGCVIRIKDGAIAVAREPGRSLPPDALLAPHGELVWDERFRIVNASPEAGLTASVADYLPRHRLEEFLGFKVTAPAEAIRTAPIVRDADGGVLSLGGWSFDERIKVQLLID</sequence>
<dbReference type="HAMAP" id="MF_01161">
    <property type="entry name" value="tRNA_Ile_lys_synt"/>
    <property type="match status" value="1"/>
</dbReference>
<feature type="domain" description="tRNA(Ile)-lysidine/2-thiocytidine synthase N-terminal" evidence="7">
    <location>
        <begin position="29"/>
        <end position="208"/>
    </location>
</feature>
<comment type="domain">
    <text evidence="6">The N-terminal region contains the highly conserved SGGXDS motif, predicted to be a P-loop motif involved in ATP binding.</text>
</comment>
<dbReference type="GO" id="GO:0005524">
    <property type="term" value="F:ATP binding"/>
    <property type="evidence" value="ECO:0007669"/>
    <property type="project" value="UniProtKB-UniRule"/>
</dbReference>
<dbReference type="EC" id="6.3.4.19" evidence="6"/>
<dbReference type="AlphaFoldDB" id="A0A5B8LT56"/>
<evidence type="ECO:0000256" key="4">
    <source>
        <dbReference type="ARBA" id="ARBA00022840"/>
    </source>
</evidence>
<dbReference type="OrthoDB" id="9807403at2"/>
<dbReference type="NCBIfam" id="TIGR02432">
    <property type="entry name" value="lysidine_TilS_N"/>
    <property type="match status" value="1"/>
</dbReference>
<dbReference type="Proteomes" id="UP000315364">
    <property type="component" value="Chromosome"/>
</dbReference>
<dbReference type="SUPFAM" id="SSF52402">
    <property type="entry name" value="Adenine nucleotide alpha hydrolases-like"/>
    <property type="match status" value="1"/>
</dbReference>
<dbReference type="InterPro" id="IPR012094">
    <property type="entry name" value="tRNA_Ile_lys_synt"/>
</dbReference>
<dbReference type="InterPro" id="IPR011063">
    <property type="entry name" value="TilS/TtcA_N"/>
</dbReference>
<dbReference type="Gene3D" id="3.40.50.620">
    <property type="entry name" value="HUPs"/>
    <property type="match status" value="1"/>
</dbReference>
<accession>A0A5B8LT56</accession>
<evidence type="ECO:0000313" key="9">
    <source>
        <dbReference type="Proteomes" id="UP000315364"/>
    </source>
</evidence>
<keyword evidence="3 6" id="KW-0547">Nucleotide-binding</keyword>
<dbReference type="GO" id="GO:0032267">
    <property type="term" value="F:tRNA(Ile)-lysidine synthase activity"/>
    <property type="evidence" value="ECO:0007669"/>
    <property type="project" value="UniProtKB-EC"/>
</dbReference>
<keyword evidence="6" id="KW-0963">Cytoplasm</keyword>
<feature type="binding site" evidence="6">
    <location>
        <begin position="33"/>
        <end position="38"/>
    </location>
    <ligand>
        <name>ATP</name>
        <dbReference type="ChEBI" id="CHEBI:30616"/>
    </ligand>
</feature>
<dbReference type="EMBL" id="CP042304">
    <property type="protein sequence ID" value="QDZ11383.1"/>
    <property type="molecule type" value="Genomic_DNA"/>
</dbReference>
<evidence type="ECO:0000256" key="3">
    <source>
        <dbReference type="ARBA" id="ARBA00022741"/>
    </source>
</evidence>
<organism evidence="8 9">
    <name type="scientific">Devosia ginsengisoli</name>
    <dbReference type="NCBI Taxonomy" id="400770"/>
    <lineage>
        <taxon>Bacteria</taxon>
        <taxon>Pseudomonadati</taxon>
        <taxon>Pseudomonadota</taxon>
        <taxon>Alphaproteobacteria</taxon>
        <taxon>Hyphomicrobiales</taxon>
        <taxon>Devosiaceae</taxon>
        <taxon>Devosia</taxon>
    </lineage>
</organism>
<protein>
    <recommendedName>
        <fullName evidence="6">tRNA(Ile)-lysidine synthase</fullName>
        <ecNumber evidence="6">6.3.4.19</ecNumber>
    </recommendedName>
    <alternativeName>
        <fullName evidence="6">tRNA(Ile)-2-lysyl-cytidine synthase</fullName>
    </alternativeName>
    <alternativeName>
        <fullName evidence="6">tRNA(Ile)-lysidine synthetase</fullName>
    </alternativeName>
</protein>
<comment type="subcellular location">
    <subcellularLocation>
        <location evidence="6">Cytoplasm</location>
    </subcellularLocation>
</comment>
<gene>
    <name evidence="6 8" type="primary">tilS</name>
    <name evidence="8" type="ORF">FPZ08_11780</name>
</gene>
<dbReference type="CDD" id="cd01992">
    <property type="entry name" value="TilS_N"/>
    <property type="match status" value="1"/>
</dbReference>
<keyword evidence="1 6" id="KW-0436">Ligase</keyword>
<proteinExistence type="inferred from homology"/>
<evidence type="ECO:0000256" key="2">
    <source>
        <dbReference type="ARBA" id="ARBA00022694"/>
    </source>
</evidence>
<name>A0A5B8LT56_9HYPH</name>